<sequence>MSKIMDYYKELVGFLGLVVGENCEIALQDVSDEKDCIVAIANGHISGRKVGSPLTDLALKFIKSEVWKEKDYVYNYKGKTKNNKILNSSTFFIKEKGNLLGMLCINIDNSKLIDLSQEILRLGFGGGLKLQSEAPTDFSTVQLSLDTAPTETENFFENPEDIVDSVIKEFYEEKQIPTERLTQKEKIELIEKLESTGIFKIKGSISQIADKLMVSEASVYRYRSKLQKMKQGVN</sequence>
<dbReference type="RefSeq" id="WP_028394131.1">
    <property type="nucleotide sequence ID" value="NZ_JACJHX010000016.1"/>
</dbReference>
<reference evidence="3 4" key="1">
    <citation type="submission" date="2020-08" db="EMBL/GenBank/DDBJ databases">
        <title>Genomic Encyclopedia of Type Strains, Phase IV (KMG-IV): sequencing the most valuable type-strain genomes for metagenomic binning, comparative biology and taxonomic classification.</title>
        <authorList>
            <person name="Goeker M."/>
        </authorList>
    </citation>
    <scope>NUCLEOTIDE SEQUENCE [LARGE SCALE GENOMIC DNA]</scope>
    <source>
        <strain evidence="3 4">DSM 105481</strain>
    </source>
</reference>
<organism evidence="3 4">
    <name type="scientific">Peribacillus huizhouensis</name>
    <dbReference type="NCBI Taxonomy" id="1501239"/>
    <lineage>
        <taxon>Bacteria</taxon>
        <taxon>Bacillati</taxon>
        <taxon>Bacillota</taxon>
        <taxon>Bacilli</taxon>
        <taxon>Bacillales</taxon>
        <taxon>Bacillaceae</taxon>
        <taxon>Peribacillus</taxon>
    </lineage>
</organism>
<gene>
    <name evidence="3" type="ORF">HNP81_003980</name>
</gene>
<feature type="domain" description="YheO-like" evidence="1">
    <location>
        <begin position="7"/>
        <end position="115"/>
    </location>
</feature>
<proteinExistence type="predicted"/>
<accession>A0ABR6CUI3</accession>
<dbReference type="InterPro" id="IPR039446">
    <property type="entry name" value="DauR-like"/>
</dbReference>
<dbReference type="EMBL" id="JACJHX010000016">
    <property type="protein sequence ID" value="MBA9028660.1"/>
    <property type="molecule type" value="Genomic_DNA"/>
</dbReference>
<dbReference type="PANTHER" id="PTHR35568">
    <property type="entry name" value="TRANSCRIPTIONAL REGULATOR DAUR"/>
    <property type="match status" value="1"/>
</dbReference>
<evidence type="ECO:0000259" key="1">
    <source>
        <dbReference type="Pfam" id="PF08348"/>
    </source>
</evidence>
<dbReference type="Proteomes" id="UP000626697">
    <property type="component" value="Unassembled WGS sequence"/>
</dbReference>
<evidence type="ECO:0000259" key="2">
    <source>
        <dbReference type="Pfam" id="PF13309"/>
    </source>
</evidence>
<keyword evidence="4" id="KW-1185">Reference proteome</keyword>
<dbReference type="Pfam" id="PF08348">
    <property type="entry name" value="PAS_6"/>
    <property type="match status" value="1"/>
</dbReference>
<protein>
    <submittedName>
        <fullName evidence="3">Transcriptional regulator YheO</fullName>
    </submittedName>
</protein>
<dbReference type="PANTHER" id="PTHR35568:SF1">
    <property type="entry name" value="TRANSCRIPTIONAL REGULATOR DAUR"/>
    <property type="match status" value="1"/>
</dbReference>
<evidence type="ECO:0000313" key="3">
    <source>
        <dbReference type="EMBL" id="MBA9028660.1"/>
    </source>
</evidence>
<evidence type="ECO:0000313" key="4">
    <source>
        <dbReference type="Proteomes" id="UP000626697"/>
    </source>
</evidence>
<feature type="domain" description="Transcriptional regulator DauR-like HTH" evidence="2">
    <location>
        <begin position="163"/>
        <end position="222"/>
    </location>
</feature>
<dbReference type="InterPro" id="IPR039445">
    <property type="entry name" value="DauR-like_HTH"/>
</dbReference>
<dbReference type="Pfam" id="PF13309">
    <property type="entry name" value="HTH_22"/>
    <property type="match status" value="1"/>
</dbReference>
<dbReference type="InterPro" id="IPR013559">
    <property type="entry name" value="YheO"/>
</dbReference>
<comment type="caution">
    <text evidence="3">The sequence shown here is derived from an EMBL/GenBank/DDBJ whole genome shotgun (WGS) entry which is preliminary data.</text>
</comment>
<name>A0ABR6CUI3_9BACI</name>